<accession>A0ABV1TF25</accession>
<proteinExistence type="inferred from homology"/>
<dbReference type="EMBL" id="JBEOZM010000005">
    <property type="protein sequence ID" value="MER6268490.1"/>
    <property type="molecule type" value="Genomic_DNA"/>
</dbReference>
<evidence type="ECO:0000256" key="6">
    <source>
        <dbReference type="ARBA" id="ARBA00022837"/>
    </source>
</evidence>
<name>A0ABV1TF25_9ACTN</name>
<keyword evidence="9" id="KW-1185">Reference proteome</keyword>
<dbReference type="InterPro" id="IPR029058">
    <property type="entry name" value="AB_hydrolase_fold"/>
</dbReference>
<evidence type="ECO:0000256" key="4">
    <source>
        <dbReference type="ARBA" id="ARBA00022729"/>
    </source>
</evidence>
<evidence type="ECO:0000256" key="5">
    <source>
        <dbReference type="ARBA" id="ARBA00022801"/>
    </source>
</evidence>
<keyword evidence="7" id="KW-1015">Disulfide bond</keyword>
<protein>
    <submittedName>
        <fullName evidence="8">Tannase/feruloyl esterase family alpha/beta hydrolase</fullName>
    </submittedName>
</protein>
<reference evidence="8 9" key="1">
    <citation type="submission" date="2024-06" db="EMBL/GenBank/DDBJ databases">
        <title>The Natural Products Discovery Center: Release of the First 8490 Sequenced Strains for Exploring Actinobacteria Biosynthetic Diversity.</title>
        <authorList>
            <person name="Kalkreuter E."/>
            <person name="Kautsar S.A."/>
            <person name="Yang D."/>
            <person name="Bader C.D."/>
            <person name="Teijaro C.N."/>
            <person name="Fluegel L."/>
            <person name="Davis C.M."/>
            <person name="Simpson J.R."/>
            <person name="Lauterbach L."/>
            <person name="Steele A.D."/>
            <person name="Gui C."/>
            <person name="Meng S."/>
            <person name="Li G."/>
            <person name="Viehrig K."/>
            <person name="Ye F."/>
            <person name="Su P."/>
            <person name="Kiefer A.F."/>
            <person name="Nichols A."/>
            <person name="Cepeda A.J."/>
            <person name="Yan W."/>
            <person name="Fan B."/>
            <person name="Jiang Y."/>
            <person name="Adhikari A."/>
            <person name="Zheng C.-J."/>
            <person name="Schuster L."/>
            <person name="Cowan T.M."/>
            <person name="Smanski M.J."/>
            <person name="Chevrette M.G."/>
            <person name="De Carvalho L.P.S."/>
            <person name="Shen B."/>
        </authorList>
    </citation>
    <scope>NUCLEOTIDE SEQUENCE [LARGE SCALE GENOMIC DNA]</scope>
    <source>
        <strain evidence="8 9">NPDC001694</strain>
    </source>
</reference>
<sequence length="559" mass="59414">MTTREPLSYQRPARSSARRLRLAAGLVSAVTVTVSALAVQPAGAENGGRASGPACADLAQTVLARSHVKSISSEVVPASGTLPAYCQVDLVPTRAVNVRVTLPLSTADAGAGGSYTGAWNGRVLNMGGGGYAGNLGDLSVAVQRGEVGSVTDTGHSSAWCDATDPRTGEANAQPGCGEAGGGFVLSPAGKLNTGQIDDFIDRSLHEQTVWALSLAKSYYGRAARRNYWVGGSTGGRQGWQMAQKYGDEYDGFLIGYPAVNWNRFIIGEAWPAVVVNELLGPAGLSPAKSAAANAAAVAACDPEDGVTDGVVADPRRCTFDAREVKGLTPAEAEAIDLIWDGPRDADGNRLWGGITRGTTFSVLLPGGNTMSPLIETYVRNWLEQDPDYDWRKNLTMENFPRFFEASYRKFEKTAATDSTDLSKVRKNNGKILYYAGTGDPLIVPFNSYNYQQRLFDRYGVQGTRSFVRTFYFPGVGHTEPILAGSTDARAQLLDTLEAWTEHGSAPESFDQEGPAPGTERTVCAYPDTAAAPGADASCETRTSVPADLAAQSRTVLDRR</sequence>
<dbReference type="Gene3D" id="3.40.50.1820">
    <property type="entry name" value="alpha/beta hydrolase"/>
    <property type="match status" value="1"/>
</dbReference>
<evidence type="ECO:0000256" key="2">
    <source>
        <dbReference type="ARBA" id="ARBA00022487"/>
    </source>
</evidence>
<evidence type="ECO:0000313" key="9">
    <source>
        <dbReference type="Proteomes" id="UP001490365"/>
    </source>
</evidence>
<evidence type="ECO:0000313" key="8">
    <source>
        <dbReference type="EMBL" id="MER6268490.1"/>
    </source>
</evidence>
<keyword evidence="3" id="KW-0479">Metal-binding</keyword>
<gene>
    <name evidence="8" type="ORF">ABT211_14460</name>
</gene>
<dbReference type="SUPFAM" id="SSF53474">
    <property type="entry name" value="alpha/beta-Hydrolases"/>
    <property type="match status" value="1"/>
</dbReference>
<keyword evidence="4" id="KW-0732">Signal</keyword>
<keyword evidence="5 8" id="KW-0378">Hydrolase</keyword>
<dbReference type="InterPro" id="IPR011118">
    <property type="entry name" value="Tannase/feruloyl_esterase"/>
</dbReference>
<organism evidence="8 9">
    <name type="scientific">Streptomyces sp. 900105755</name>
    <dbReference type="NCBI Taxonomy" id="3154389"/>
    <lineage>
        <taxon>Bacteria</taxon>
        <taxon>Bacillati</taxon>
        <taxon>Actinomycetota</taxon>
        <taxon>Actinomycetes</taxon>
        <taxon>Kitasatosporales</taxon>
        <taxon>Streptomycetaceae</taxon>
        <taxon>Streptomyces</taxon>
    </lineage>
</organism>
<keyword evidence="6" id="KW-0106">Calcium</keyword>
<dbReference type="GO" id="GO:0016787">
    <property type="term" value="F:hydrolase activity"/>
    <property type="evidence" value="ECO:0007669"/>
    <property type="project" value="UniProtKB-KW"/>
</dbReference>
<dbReference type="PANTHER" id="PTHR33938">
    <property type="entry name" value="FERULOYL ESTERASE B-RELATED"/>
    <property type="match status" value="1"/>
</dbReference>
<comment type="caution">
    <text evidence="8">The sequence shown here is derived from an EMBL/GenBank/DDBJ whole genome shotgun (WGS) entry which is preliminary data.</text>
</comment>
<evidence type="ECO:0000256" key="1">
    <source>
        <dbReference type="ARBA" id="ARBA00006249"/>
    </source>
</evidence>
<keyword evidence="2" id="KW-0719">Serine esterase</keyword>
<dbReference type="Pfam" id="PF07519">
    <property type="entry name" value="Tannase"/>
    <property type="match status" value="2"/>
</dbReference>
<evidence type="ECO:0000256" key="7">
    <source>
        <dbReference type="ARBA" id="ARBA00023157"/>
    </source>
</evidence>
<evidence type="ECO:0000256" key="3">
    <source>
        <dbReference type="ARBA" id="ARBA00022723"/>
    </source>
</evidence>
<comment type="similarity">
    <text evidence="1">Belongs to the tannase family.</text>
</comment>
<dbReference type="Proteomes" id="UP001490365">
    <property type="component" value="Unassembled WGS sequence"/>
</dbReference>
<dbReference type="PANTHER" id="PTHR33938:SF8">
    <property type="entry name" value="CARBOXYLIC ESTER HYDROLASE"/>
    <property type="match status" value="1"/>
</dbReference>
<dbReference type="RefSeq" id="WP_351957097.1">
    <property type="nucleotide sequence ID" value="NZ_JBEOZM010000005.1"/>
</dbReference>